<proteinExistence type="predicted"/>
<dbReference type="EMBL" id="GBRH01267725">
    <property type="protein sequence ID" value="JAD30170.1"/>
    <property type="molecule type" value="Transcribed_RNA"/>
</dbReference>
<accession>A0A0A8Z0B7</accession>
<reference evidence="1" key="2">
    <citation type="journal article" date="2015" name="Data Brief">
        <title>Shoot transcriptome of the giant reed, Arundo donax.</title>
        <authorList>
            <person name="Barrero R.A."/>
            <person name="Guerrero F.D."/>
            <person name="Moolhuijzen P."/>
            <person name="Goolsby J.A."/>
            <person name="Tidwell J."/>
            <person name="Bellgard S.E."/>
            <person name="Bellgard M.I."/>
        </authorList>
    </citation>
    <scope>NUCLEOTIDE SEQUENCE</scope>
    <source>
        <tissue evidence="1">Shoot tissue taken approximately 20 cm above the soil surface</tissue>
    </source>
</reference>
<protein>
    <submittedName>
        <fullName evidence="1">Uncharacterized protein</fullName>
    </submittedName>
</protein>
<evidence type="ECO:0000313" key="1">
    <source>
        <dbReference type="EMBL" id="JAD30170.1"/>
    </source>
</evidence>
<name>A0A0A8Z0B7_ARUDO</name>
<organism evidence="1">
    <name type="scientific">Arundo donax</name>
    <name type="common">Giant reed</name>
    <name type="synonym">Donax arundinaceus</name>
    <dbReference type="NCBI Taxonomy" id="35708"/>
    <lineage>
        <taxon>Eukaryota</taxon>
        <taxon>Viridiplantae</taxon>
        <taxon>Streptophyta</taxon>
        <taxon>Embryophyta</taxon>
        <taxon>Tracheophyta</taxon>
        <taxon>Spermatophyta</taxon>
        <taxon>Magnoliopsida</taxon>
        <taxon>Liliopsida</taxon>
        <taxon>Poales</taxon>
        <taxon>Poaceae</taxon>
        <taxon>PACMAD clade</taxon>
        <taxon>Arundinoideae</taxon>
        <taxon>Arundineae</taxon>
        <taxon>Arundo</taxon>
    </lineage>
</organism>
<reference evidence="1" key="1">
    <citation type="submission" date="2014-09" db="EMBL/GenBank/DDBJ databases">
        <authorList>
            <person name="Magalhaes I.L.F."/>
            <person name="Oliveira U."/>
            <person name="Santos F.R."/>
            <person name="Vidigal T.H.D.A."/>
            <person name="Brescovit A.D."/>
            <person name="Santos A.J."/>
        </authorList>
    </citation>
    <scope>NUCLEOTIDE SEQUENCE</scope>
    <source>
        <tissue evidence="1">Shoot tissue taken approximately 20 cm above the soil surface</tissue>
    </source>
</reference>
<dbReference type="AlphaFoldDB" id="A0A0A8Z0B7"/>
<sequence length="32" mass="4013">MHEPMTRHSVSFLEEKWPQFGLYFWTRSNRTL</sequence>